<dbReference type="OrthoDB" id="51509at2157"/>
<comment type="caution">
    <text evidence="2">The sequence shown here is derived from an EMBL/GenBank/DDBJ whole genome shotgun (WGS) entry which is preliminary data.</text>
</comment>
<keyword evidence="3" id="KW-1185">Reference proteome</keyword>
<dbReference type="Pfam" id="PF01575">
    <property type="entry name" value="MaoC_dehydratas"/>
    <property type="match status" value="1"/>
</dbReference>
<dbReference type="InterPro" id="IPR050965">
    <property type="entry name" value="UPF0336/Enoyl-CoA_hydratase"/>
</dbReference>
<dbReference type="RefSeq" id="WP_135304670.1">
    <property type="nucleotide sequence ID" value="NZ_JAHQXF010000002.1"/>
</dbReference>
<name>A0A8J7YBS0_9EURY</name>
<dbReference type="CDD" id="cd03449">
    <property type="entry name" value="R_hydratase"/>
    <property type="match status" value="1"/>
</dbReference>
<dbReference type="AlphaFoldDB" id="A0A8J7YBS0"/>
<dbReference type="PANTHER" id="PTHR43437:SF3">
    <property type="entry name" value="HYDROXYACYL-THIOESTER DEHYDRATASE TYPE 2, MITOCHONDRIAL"/>
    <property type="match status" value="1"/>
</dbReference>
<protein>
    <submittedName>
        <fullName evidence="2">MaoC family dehydratase</fullName>
    </submittedName>
</protein>
<dbReference type="InterPro" id="IPR002539">
    <property type="entry name" value="MaoC-like_dom"/>
</dbReference>
<feature type="domain" description="MaoC-like" evidence="1">
    <location>
        <begin position="64"/>
        <end position="166"/>
    </location>
</feature>
<gene>
    <name evidence="2" type="ORF">KTS45_15255</name>
</gene>
<reference evidence="2 3" key="1">
    <citation type="submission" date="2021-06" db="EMBL/GenBank/DDBJ databases">
        <title>New haloarchaea isolates fom saline soil.</title>
        <authorList>
            <person name="Duran-Viseras A."/>
            <person name="Sanchez-Porro C.S."/>
            <person name="Ventosa A."/>
        </authorList>
    </citation>
    <scope>NUCLEOTIDE SEQUENCE [LARGE SCALE GENOMIC DNA]</scope>
    <source>
        <strain evidence="2 3">JCM 183640</strain>
    </source>
</reference>
<dbReference type="Gene3D" id="3.10.129.10">
    <property type="entry name" value="Hotdog Thioesterase"/>
    <property type="match status" value="1"/>
</dbReference>
<evidence type="ECO:0000313" key="3">
    <source>
        <dbReference type="Proteomes" id="UP000766550"/>
    </source>
</evidence>
<accession>A0A8J7YBS0</accession>
<evidence type="ECO:0000259" key="1">
    <source>
        <dbReference type="Pfam" id="PF01575"/>
    </source>
</evidence>
<dbReference type="EMBL" id="JAHQXF010000002">
    <property type="protein sequence ID" value="MBV0925563.1"/>
    <property type="molecule type" value="Genomic_DNA"/>
</dbReference>
<dbReference type="SUPFAM" id="SSF54637">
    <property type="entry name" value="Thioesterase/thiol ester dehydrase-isomerase"/>
    <property type="match status" value="1"/>
</dbReference>
<dbReference type="InterPro" id="IPR029069">
    <property type="entry name" value="HotDog_dom_sf"/>
</dbReference>
<dbReference type="GO" id="GO:0019171">
    <property type="term" value="F:(3R)-hydroxyacyl-[acyl-carrier-protein] dehydratase activity"/>
    <property type="evidence" value="ECO:0007669"/>
    <property type="project" value="TreeGrafter"/>
</dbReference>
<evidence type="ECO:0000313" key="2">
    <source>
        <dbReference type="EMBL" id="MBV0925563.1"/>
    </source>
</evidence>
<sequence>MFNSVVAANRAAFAAFGVQHDNGEDEDVTEPPAERIEPNEDLPEWHVTISEDHPDHLGVGDRVEFTKTISDDDVRQFAAASGDTNPLHLDDEFAEQTRFRGRIAHGTLVGSLISAGLARLPGLTIYLSQDLEFHNPVRIGDRLTAECEIVEDLGDEQYRLTTRVKSDDEVVIDGEAVVLIDELPN</sequence>
<proteinExistence type="predicted"/>
<dbReference type="Proteomes" id="UP000766550">
    <property type="component" value="Unassembled WGS sequence"/>
</dbReference>
<dbReference type="PANTHER" id="PTHR43437">
    <property type="entry name" value="HYDROXYACYL-THIOESTER DEHYDRATASE TYPE 2, MITOCHONDRIAL-RELATED"/>
    <property type="match status" value="1"/>
</dbReference>
<dbReference type="GO" id="GO:0006633">
    <property type="term" value="P:fatty acid biosynthetic process"/>
    <property type="evidence" value="ECO:0007669"/>
    <property type="project" value="TreeGrafter"/>
</dbReference>
<organism evidence="2 3">
    <name type="scientific">Haloarcula limicola</name>
    <dbReference type="NCBI Taxonomy" id="1429915"/>
    <lineage>
        <taxon>Archaea</taxon>
        <taxon>Methanobacteriati</taxon>
        <taxon>Methanobacteriota</taxon>
        <taxon>Stenosarchaea group</taxon>
        <taxon>Halobacteria</taxon>
        <taxon>Halobacteriales</taxon>
        <taxon>Haloarculaceae</taxon>
        <taxon>Haloarcula</taxon>
    </lineage>
</organism>